<dbReference type="GO" id="GO:0005886">
    <property type="term" value="C:plasma membrane"/>
    <property type="evidence" value="ECO:0007669"/>
    <property type="project" value="TreeGrafter"/>
</dbReference>
<keyword evidence="1" id="KW-0472">Membrane</keyword>
<dbReference type="AlphaFoldDB" id="A0A5J4NBB3"/>
<dbReference type="Pfam" id="PF00615">
    <property type="entry name" value="RGS"/>
    <property type="match status" value="1"/>
</dbReference>
<feature type="domain" description="RGS" evidence="2">
    <location>
        <begin position="122"/>
        <end position="273"/>
    </location>
</feature>
<keyword evidence="4" id="KW-1185">Reference proteome</keyword>
<dbReference type="GO" id="GO:0008277">
    <property type="term" value="P:regulation of G protein-coupled receptor signaling pathway"/>
    <property type="evidence" value="ECO:0007669"/>
    <property type="project" value="TreeGrafter"/>
</dbReference>
<dbReference type="InterPro" id="IPR044926">
    <property type="entry name" value="RGS_subdomain_2"/>
</dbReference>
<dbReference type="PANTHER" id="PTHR45945:SF3">
    <property type="entry name" value="REGULATOR OF G-PROTEIN SIGNALING LOCO"/>
    <property type="match status" value="1"/>
</dbReference>
<dbReference type="PROSITE" id="PS50132">
    <property type="entry name" value="RGS"/>
    <property type="match status" value="1"/>
</dbReference>
<dbReference type="SUPFAM" id="SSF48097">
    <property type="entry name" value="Regulator of G-protein signaling, RGS"/>
    <property type="match status" value="1"/>
</dbReference>
<dbReference type="SMART" id="SM00315">
    <property type="entry name" value="RGS"/>
    <property type="match status" value="1"/>
</dbReference>
<dbReference type="PANTHER" id="PTHR45945">
    <property type="entry name" value="REGULATOR OF G-PROTEIN SIGNALING LOCO"/>
    <property type="match status" value="1"/>
</dbReference>
<protein>
    <recommendedName>
        <fullName evidence="2">RGS domain-containing protein</fullName>
    </recommendedName>
</protein>
<keyword evidence="1" id="KW-0812">Transmembrane</keyword>
<dbReference type="InterPro" id="IPR046995">
    <property type="entry name" value="RGS10/12/14-like"/>
</dbReference>
<evidence type="ECO:0000259" key="2">
    <source>
        <dbReference type="PROSITE" id="PS50132"/>
    </source>
</evidence>
<dbReference type="InterPro" id="IPR036305">
    <property type="entry name" value="RGS_sf"/>
</dbReference>
<evidence type="ECO:0000313" key="3">
    <source>
        <dbReference type="EMBL" id="KAA3672670.1"/>
    </source>
</evidence>
<comment type="caution">
    <text evidence="3">The sequence shown here is derived from an EMBL/GenBank/DDBJ whole genome shotgun (WGS) entry which is preliminary data.</text>
</comment>
<dbReference type="GO" id="GO:0005096">
    <property type="term" value="F:GTPase activator activity"/>
    <property type="evidence" value="ECO:0007669"/>
    <property type="project" value="InterPro"/>
</dbReference>
<reference evidence="3 4" key="1">
    <citation type="journal article" date="2019" name="Gigascience">
        <title>Whole-genome sequence of the oriental lung fluke Paragonimus westermani.</title>
        <authorList>
            <person name="Oey H."/>
            <person name="Zakrzewski M."/>
            <person name="Narain K."/>
            <person name="Devi K.R."/>
            <person name="Agatsuma T."/>
            <person name="Nawaratna S."/>
            <person name="Gobert G.N."/>
            <person name="Jones M.K."/>
            <person name="Ragan M.A."/>
            <person name="McManus D.P."/>
            <person name="Krause L."/>
        </authorList>
    </citation>
    <scope>NUCLEOTIDE SEQUENCE [LARGE SCALE GENOMIC DNA]</scope>
    <source>
        <strain evidence="3 4">IND2009</strain>
    </source>
</reference>
<feature type="transmembrane region" description="Helical" evidence="1">
    <location>
        <begin position="179"/>
        <end position="200"/>
    </location>
</feature>
<dbReference type="EMBL" id="QNGE01004663">
    <property type="protein sequence ID" value="KAA3672670.1"/>
    <property type="molecule type" value="Genomic_DNA"/>
</dbReference>
<keyword evidence="1" id="KW-1133">Transmembrane helix</keyword>
<proteinExistence type="predicted"/>
<dbReference type="GO" id="GO:0005737">
    <property type="term" value="C:cytoplasm"/>
    <property type="evidence" value="ECO:0007669"/>
    <property type="project" value="TreeGrafter"/>
</dbReference>
<gene>
    <name evidence="3" type="ORF">DEA37_0012898</name>
</gene>
<organism evidence="3 4">
    <name type="scientific">Paragonimus westermani</name>
    <dbReference type="NCBI Taxonomy" id="34504"/>
    <lineage>
        <taxon>Eukaryota</taxon>
        <taxon>Metazoa</taxon>
        <taxon>Spiralia</taxon>
        <taxon>Lophotrochozoa</taxon>
        <taxon>Platyhelminthes</taxon>
        <taxon>Trematoda</taxon>
        <taxon>Digenea</taxon>
        <taxon>Plagiorchiida</taxon>
        <taxon>Troglotremata</taxon>
        <taxon>Troglotrematidae</taxon>
        <taxon>Paragonimus</taxon>
    </lineage>
</organism>
<sequence length="366" mass="40704">MTKTPSARLFNKLAKAAGYLRDRWLDRRNSSYQSPITPYERSCKTFAATNRNESVQLPFPLAPASSHQSSPLNRPSFLLSFDEPTEDSLVHLSSCSSIASTTSRESATYTTAVSIHSSQFDDFDTLLSDPIGVEAFRAFLASEFSAENIEFWCCARKWRIDFPTVDISRQARADILIRALMYVCVASVISSLLLSFATPIKAIEEAKRIFHTFLDVSSIYSVNVDENAVKQAAGQLVCPTRDIFLEAEKQVYRLMKTDCYPRYLLSDFHRSLLSASNASERFQLAPTNSYTITKSKRAKDSAVTCGASLLNQTRRMSLKSNCSNDSTSVSKLSSTRTRKRSSEIGAFAAGSTGNCRVLRDRSNLGE</sequence>
<dbReference type="Gene3D" id="1.10.167.10">
    <property type="entry name" value="Regulator of G-protein Signalling 4, domain 2"/>
    <property type="match status" value="1"/>
</dbReference>
<evidence type="ECO:0000313" key="4">
    <source>
        <dbReference type="Proteomes" id="UP000324629"/>
    </source>
</evidence>
<dbReference type="InterPro" id="IPR016137">
    <property type="entry name" value="RGS"/>
</dbReference>
<evidence type="ECO:0000256" key="1">
    <source>
        <dbReference type="SAM" id="Phobius"/>
    </source>
</evidence>
<dbReference type="Proteomes" id="UP000324629">
    <property type="component" value="Unassembled WGS sequence"/>
</dbReference>
<dbReference type="GO" id="GO:0005634">
    <property type="term" value="C:nucleus"/>
    <property type="evidence" value="ECO:0007669"/>
    <property type="project" value="TreeGrafter"/>
</dbReference>
<name>A0A5J4NBB3_9TREM</name>
<accession>A0A5J4NBB3</accession>